<keyword evidence="1" id="KW-1133">Transmembrane helix</keyword>
<evidence type="ECO:0000313" key="2">
    <source>
        <dbReference type="EMBL" id="APZ92962.1"/>
    </source>
</evidence>
<dbReference type="KEGG" id="fmr:Fuma_02574"/>
<dbReference type="OrthoDB" id="252901at2"/>
<sequence>MQPTTINNAEHFTLEGPFGWPVAAFVLLLLLALFTFSLWRERFILGQKNTVLFWILRAAALAAVVWMILAPANIRVETATTRQSVAIITDVSGSMRTIDPPGTADEIHWVAAQYGDGDYAAIKAADQAVVAAGIAERHLQTAAAALTEHQRESIVVESTGAASAALDRVRENVAAVEGQYGGPVSQNAGTRKQLPLASRISKSLDGPEFETFSKLAAALSKGRTPSQKGWRESLPDLQHRVAGIRRQLNELARDVAEEGTQRAGRSTTNALTSFQQTPRLTRATRLLASLHDSVLTPLQEKADVRISSFDQSLTRVTSQDDPATEITSRLPAADEEGNIKVNQIGTDLSAVLEQLNRDRLEQPLAAAFIFTDVGHNRSTAVNPRDVAADLKGTPIYIVPIGNTQHVRDVILQSVFVPNVAMRNDDIVIEATLQAHDCEGESCFVQLMQDGEAIDQRVVEIDSGFATRKIRFEQKMSEVGVQQFQLAISPLEGELTDKNNFDEFEVNVTRSDIKILLADELPRWEYRYLAQLFRRDPKVECDELLFQPRQIATGRRQESGTFPTTVEEWDQYDVVILGDLAPNHLSAASQESLIEYLKDRGGTVVLIAGSSAMPQAYVDHPLESIVPVSPVADDQKGIADSGYAFHVTEEGRDHNALMIGDTDEATRNAWNFVNQVSPIYEVNDWRQPRASAHTLISAVPHGTLDPEYAARQNALLCWQPVGRGMTVYLAAPDTWRLRLLRGDRLHYRFWGQLLRWAIAADLSAGSEAVRIKSDKSRYTSNEPVQVVVRLTDKDGVPVVAEGLQAVAKRDDDQQSSPIVADAEIPGQYRGAFRNLAAGVYSVQAVGADVDKLLQDSEQEASTASFTVQAELPVELLDTRCDRALAQQIANITGGQVLPPTAVEEVLSLTNLEPEVTERIETTPLWLQWKYLWLVFGCLQTEWIVRKWKGLS</sequence>
<dbReference type="STRING" id="1891926.Fuma_02574"/>
<keyword evidence="3" id="KW-1185">Reference proteome</keyword>
<proteinExistence type="predicted"/>
<protein>
    <recommendedName>
        <fullName evidence="4">VWFA domain-containing protein</fullName>
    </recommendedName>
</protein>
<dbReference type="EMBL" id="CP017641">
    <property type="protein sequence ID" value="APZ92962.1"/>
    <property type="molecule type" value="Genomic_DNA"/>
</dbReference>
<dbReference type="Gene3D" id="3.40.50.880">
    <property type="match status" value="1"/>
</dbReference>
<keyword evidence="1" id="KW-0812">Transmembrane</keyword>
<dbReference type="RefSeq" id="WP_077024507.1">
    <property type="nucleotide sequence ID" value="NZ_CP017641.1"/>
</dbReference>
<organism evidence="2 3">
    <name type="scientific">Fuerstiella marisgermanici</name>
    <dbReference type="NCBI Taxonomy" id="1891926"/>
    <lineage>
        <taxon>Bacteria</taxon>
        <taxon>Pseudomonadati</taxon>
        <taxon>Planctomycetota</taxon>
        <taxon>Planctomycetia</taxon>
        <taxon>Planctomycetales</taxon>
        <taxon>Planctomycetaceae</taxon>
        <taxon>Fuerstiella</taxon>
    </lineage>
</organism>
<dbReference type="InterPro" id="IPR029062">
    <property type="entry name" value="Class_I_gatase-like"/>
</dbReference>
<dbReference type="PANTHER" id="PTHR37947">
    <property type="entry name" value="BLL2462 PROTEIN"/>
    <property type="match status" value="1"/>
</dbReference>
<dbReference type="Proteomes" id="UP000187735">
    <property type="component" value="Chromosome"/>
</dbReference>
<gene>
    <name evidence="2" type="ORF">Fuma_02574</name>
</gene>
<feature type="transmembrane region" description="Helical" evidence="1">
    <location>
        <begin position="20"/>
        <end position="39"/>
    </location>
</feature>
<name>A0A1P8WFX5_9PLAN</name>
<evidence type="ECO:0008006" key="4">
    <source>
        <dbReference type="Google" id="ProtNLM"/>
    </source>
</evidence>
<evidence type="ECO:0000313" key="3">
    <source>
        <dbReference type="Proteomes" id="UP000187735"/>
    </source>
</evidence>
<reference evidence="2 3" key="1">
    <citation type="journal article" date="2016" name="Front. Microbiol.">
        <title>Fuerstia marisgermanicae gen. nov., sp. nov., an Unusual Member of the Phylum Planctomycetes from the German Wadden Sea.</title>
        <authorList>
            <person name="Kohn T."/>
            <person name="Heuer A."/>
            <person name="Jogler M."/>
            <person name="Vollmers J."/>
            <person name="Boedeker C."/>
            <person name="Bunk B."/>
            <person name="Rast P."/>
            <person name="Borchert D."/>
            <person name="Glockner I."/>
            <person name="Freese H.M."/>
            <person name="Klenk H.P."/>
            <person name="Overmann J."/>
            <person name="Kaster A.K."/>
            <person name="Rohde M."/>
            <person name="Wiegand S."/>
            <person name="Jogler C."/>
        </authorList>
    </citation>
    <scope>NUCLEOTIDE SEQUENCE [LARGE SCALE GENOMIC DNA]</scope>
    <source>
        <strain evidence="2 3">NH11</strain>
    </source>
</reference>
<dbReference type="PANTHER" id="PTHR37947:SF1">
    <property type="entry name" value="BLL2462 PROTEIN"/>
    <property type="match status" value="1"/>
</dbReference>
<dbReference type="SUPFAM" id="SSF52317">
    <property type="entry name" value="Class I glutamine amidotransferase-like"/>
    <property type="match status" value="1"/>
</dbReference>
<feature type="transmembrane region" description="Helical" evidence="1">
    <location>
        <begin position="51"/>
        <end position="69"/>
    </location>
</feature>
<accession>A0A1P8WFX5</accession>
<evidence type="ECO:0000256" key="1">
    <source>
        <dbReference type="SAM" id="Phobius"/>
    </source>
</evidence>
<keyword evidence="1" id="KW-0472">Membrane</keyword>
<dbReference type="AlphaFoldDB" id="A0A1P8WFX5"/>